<dbReference type="eggNOG" id="COG1570">
    <property type="taxonomic scope" value="Bacteria"/>
</dbReference>
<dbReference type="STRING" id="401053.AciPR4_1259"/>
<dbReference type="CDD" id="cd04489">
    <property type="entry name" value="ExoVII_LU_OBF"/>
    <property type="match status" value="1"/>
</dbReference>
<dbReference type="EC" id="3.1.11.6" evidence="5"/>
<keyword evidence="2 5" id="KW-0540">Nuclease</keyword>
<evidence type="ECO:0000313" key="10">
    <source>
        <dbReference type="EMBL" id="ADV82084.1"/>
    </source>
</evidence>
<evidence type="ECO:0000259" key="9">
    <source>
        <dbReference type="Pfam" id="PF13742"/>
    </source>
</evidence>
<dbReference type="GO" id="GO:0005737">
    <property type="term" value="C:cytoplasm"/>
    <property type="evidence" value="ECO:0007669"/>
    <property type="project" value="UniProtKB-SubCell"/>
</dbReference>
<feature type="domain" description="Exonuclease VII large subunit C-terminal" evidence="8">
    <location>
        <begin position="179"/>
        <end position="495"/>
    </location>
</feature>
<keyword evidence="11" id="KW-1185">Reference proteome</keyword>
<dbReference type="AlphaFoldDB" id="E8UZ66"/>
<evidence type="ECO:0000313" key="11">
    <source>
        <dbReference type="Proteomes" id="UP000006844"/>
    </source>
</evidence>
<evidence type="ECO:0000256" key="5">
    <source>
        <dbReference type="HAMAP-Rule" id="MF_00378"/>
    </source>
</evidence>
<dbReference type="Pfam" id="PF02601">
    <property type="entry name" value="Exonuc_VII_L"/>
    <property type="match status" value="1"/>
</dbReference>
<evidence type="ECO:0000256" key="6">
    <source>
        <dbReference type="RuleBase" id="RU004355"/>
    </source>
</evidence>
<comment type="catalytic activity">
    <reaction evidence="5 6">
        <text>Exonucleolytic cleavage in either 5'- to 3'- or 3'- to 5'-direction to yield nucleoside 5'-phosphates.</text>
        <dbReference type="EC" id="3.1.11.6"/>
    </reaction>
</comment>
<comment type="similarity">
    <text evidence="5 6">Belongs to the XseA family.</text>
</comment>
<dbReference type="GO" id="GO:0008855">
    <property type="term" value="F:exodeoxyribonuclease VII activity"/>
    <property type="evidence" value="ECO:0007669"/>
    <property type="project" value="UniProtKB-UniRule"/>
</dbReference>
<evidence type="ECO:0000256" key="7">
    <source>
        <dbReference type="SAM" id="MobiDB-lite"/>
    </source>
</evidence>
<dbReference type="Pfam" id="PF13742">
    <property type="entry name" value="tRNA_anti_2"/>
    <property type="match status" value="1"/>
</dbReference>
<dbReference type="HOGENOM" id="CLU_023625_2_2_0"/>
<dbReference type="KEGG" id="tsa:AciPR4_1259"/>
<dbReference type="EMBL" id="CP002467">
    <property type="protein sequence ID" value="ADV82084.1"/>
    <property type="molecule type" value="Genomic_DNA"/>
</dbReference>
<dbReference type="Proteomes" id="UP000006844">
    <property type="component" value="Chromosome"/>
</dbReference>
<name>E8UZ66_TERSS</name>
<accession>E8UZ66</accession>
<organism evidence="10 11">
    <name type="scientific">Terriglobus saanensis (strain ATCC BAA-1853 / DSM 23119 / SP1PR4)</name>
    <dbReference type="NCBI Taxonomy" id="401053"/>
    <lineage>
        <taxon>Bacteria</taxon>
        <taxon>Pseudomonadati</taxon>
        <taxon>Acidobacteriota</taxon>
        <taxon>Terriglobia</taxon>
        <taxon>Terriglobales</taxon>
        <taxon>Acidobacteriaceae</taxon>
        <taxon>Terriglobus</taxon>
    </lineage>
</organism>
<dbReference type="PANTHER" id="PTHR30008:SF0">
    <property type="entry name" value="EXODEOXYRIBONUCLEASE 7 LARGE SUBUNIT"/>
    <property type="match status" value="1"/>
</dbReference>
<keyword evidence="1 5" id="KW-0963">Cytoplasm</keyword>
<keyword evidence="3 5" id="KW-0378">Hydrolase</keyword>
<evidence type="ECO:0000256" key="1">
    <source>
        <dbReference type="ARBA" id="ARBA00022490"/>
    </source>
</evidence>
<dbReference type="GO" id="GO:0003676">
    <property type="term" value="F:nucleic acid binding"/>
    <property type="evidence" value="ECO:0007669"/>
    <property type="project" value="InterPro"/>
</dbReference>
<keyword evidence="4 5" id="KW-0269">Exonuclease</keyword>
<protein>
    <recommendedName>
        <fullName evidence="5">Exodeoxyribonuclease 7 large subunit</fullName>
        <ecNumber evidence="5">3.1.11.6</ecNumber>
    </recommendedName>
    <alternativeName>
        <fullName evidence="5">Exodeoxyribonuclease VII large subunit</fullName>
        <shortName evidence="5">Exonuclease VII large subunit</shortName>
    </alternativeName>
</protein>
<evidence type="ECO:0000256" key="4">
    <source>
        <dbReference type="ARBA" id="ARBA00022839"/>
    </source>
</evidence>
<dbReference type="PANTHER" id="PTHR30008">
    <property type="entry name" value="EXODEOXYRIBONUCLEASE 7 LARGE SUBUNIT"/>
    <property type="match status" value="1"/>
</dbReference>
<dbReference type="InterPro" id="IPR025824">
    <property type="entry name" value="OB-fold_nuc-bd_dom"/>
</dbReference>
<comment type="function">
    <text evidence="5">Bidirectionally degrades single-stranded DNA into large acid-insoluble oligonucleotides, which are then degraded further into small acid-soluble oligonucleotides.</text>
</comment>
<comment type="subunit">
    <text evidence="5">Heterooligomer composed of large and small subunits.</text>
</comment>
<dbReference type="InterPro" id="IPR003753">
    <property type="entry name" value="Exonuc_VII_L"/>
</dbReference>
<comment type="subcellular location">
    <subcellularLocation>
        <location evidence="5 6">Cytoplasm</location>
    </subcellularLocation>
</comment>
<evidence type="ECO:0000256" key="3">
    <source>
        <dbReference type="ARBA" id="ARBA00022801"/>
    </source>
</evidence>
<gene>
    <name evidence="5" type="primary">xseA</name>
    <name evidence="10" type="ordered locus">AciPR4_1259</name>
</gene>
<dbReference type="RefSeq" id="WP_013567817.1">
    <property type="nucleotide sequence ID" value="NC_014963.1"/>
</dbReference>
<proteinExistence type="inferred from homology"/>
<dbReference type="GO" id="GO:0009318">
    <property type="term" value="C:exodeoxyribonuclease VII complex"/>
    <property type="evidence" value="ECO:0007669"/>
    <property type="project" value="UniProtKB-UniRule"/>
</dbReference>
<feature type="region of interest" description="Disordered" evidence="7">
    <location>
        <begin position="1"/>
        <end position="30"/>
    </location>
</feature>
<dbReference type="GO" id="GO:0006308">
    <property type="term" value="P:DNA catabolic process"/>
    <property type="evidence" value="ECO:0007669"/>
    <property type="project" value="UniProtKB-UniRule"/>
</dbReference>
<feature type="domain" description="OB-fold nucleic acid binding" evidence="9">
    <location>
        <begin position="63"/>
        <end position="155"/>
    </location>
</feature>
<dbReference type="NCBIfam" id="TIGR00237">
    <property type="entry name" value="xseA"/>
    <property type="match status" value="1"/>
</dbReference>
<reference evidence="10 11" key="1">
    <citation type="journal article" date="2012" name="Stand. Genomic Sci.">
        <title>Complete genome sequence of Terriglobus saanensis type strain SP1PR4(T), an Acidobacteria from tundra soil.</title>
        <authorList>
            <person name="Rawat S.R."/>
            <person name="Mannisto M.K."/>
            <person name="Starovoytov V."/>
            <person name="Goodwin L."/>
            <person name="Nolan M."/>
            <person name="Hauser L."/>
            <person name="Land M."/>
            <person name="Davenport K.W."/>
            <person name="Woyke T."/>
            <person name="Haggblom M.M."/>
        </authorList>
    </citation>
    <scope>NUCLEOTIDE SEQUENCE</scope>
    <source>
        <strain evidence="11">ATCC BAA-1853 / DSM 23119 / SP1PR4</strain>
    </source>
</reference>
<dbReference type="OrthoDB" id="9802795at2"/>
<dbReference type="HAMAP" id="MF_00378">
    <property type="entry name" value="Exonuc_7_L"/>
    <property type="match status" value="1"/>
</dbReference>
<feature type="compositionally biased region" description="Polar residues" evidence="7">
    <location>
        <begin position="1"/>
        <end position="10"/>
    </location>
</feature>
<evidence type="ECO:0000256" key="2">
    <source>
        <dbReference type="ARBA" id="ARBA00022722"/>
    </source>
</evidence>
<evidence type="ECO:0000259" key="8">
    <source>
        <dbReference type="Pfam" id="PF02601"/>
    </source>
</evidence>
<dbReference type="InterPro" id="IPR020579">
    <property type="entry name" value="Exonuc_VII_lsu_C"/>
</dbReference>
<sequence>MAADESTPTSLAAFHKRPRKAAPARQPATTDVQGQLGLLFVEQTEPSPKIAKIDPPKKERKVWTVRSLVADLRGHVEKDYSDEWVEGEISNCRSAPSGHFYFTLKDGDAQLPVVLFRRQAMLLRWKPEDGQSVLVRGSVSVYESRGQLQLIAETLEPRGEGALRLAYEQLRQKLLAEGLFDAERKRALPRFPKTIGVITSTAGAVLRDIANISKRRHACLNLLIYPALMQGAESADEVRAAIAYFNSEAAPKVDLILIARGGGSTEDLWGFNNEALARAIAASGLPVVSAIGHETDFTIADFVADLRAPTPSAAAELITEHQHRVGEQVDMLETRLERAMRYQQMHARQSFARLNSAIAVSRVRDAVERRQQHVDALRFRAENAMSTLLQRHNVLLTGVQHRLARQDAGRRVDADRRLFTLLEQRLGASMIAPLQQMRMHLRTEDARLRALSPESVLRRGYALVFDAKGRLLRNAAEVQDGDAIVARLASGEIKARVTDDEGNA</sequence>